<dbReference type="EMBL" id="AP018930">
    <property type="protein sequence ID" value="BBG27140.1"/>
    <property type="molecule type" value="Genomic_DNA"/>
</dbReference>
<dbReference type="InterPro" id="IPR005997">
    <property type="entry name" value="Ribosomal_uL30_arc"/>
</dbReference>
<keyword evidence="2 4" id="KW-0689">Ribosomal protein</keyword>
<dbReference type="InterPro" id="IPR035808">
    <property type="entry name" value="Ribosomal_uL30_euk_arc"/>
</dbReference>
<dbReference type="NCBIfam" id="NF004711">
    <property type="entry name" value="PRK06049.1"/>
    <property type="match status" value="1"/>
</dbReference>
<dbReference type="CDD" id="cd01657">
    <property type="entry name" value="Ribosomal_L7_archeal_euk"/>
    <property type="match status" value="1"/>
</dbReference>
<dbReference type="Gene3D" id="3.30.1390.20">
    <property type="entry name" value="Ribosomal protein L30, ferredoxin-like fold domain"/>
    <property type="match status" value="1"/>
</dbReference>
<evidence type="ECO:0000259" key="5">
    <source>
        <dbReference type="Pfam" id="PF00327"/>
    </source>
</evidence>
<evidence type="ECO:0000256" key="1">
    <source>
        <dbReference type="ARBA" id="ARBA00007594"/>
    </source>
</evidence>
<dbReference type="SUPFAM" id="SSF55129">
    <property type="entry name" value="Ribosomal protein L30p/L7e"/>
    <property type="match status" value="1"/>
</dbReference>
<reference evidence="7" key="1">
    <citation type="submission" date="2018-09" db="EMBL/GenBank/DDBJ databases">
        <title>Complete Genome Sequencing of Sulfolobus sp. JCM 16834.</title>
        <authorList>
            <person name="Kato S."/>
            <person name="Itoh T."/>
            <person name="Ohkuma M."/>
        </authorList>
    </citation>
    <scope>NUCLEOTIDE SEQUENCE [LARGE SCALE GENOMIC DNA]</scope>
    <source>
        <strain evidence="7">IC-007</strain>
    </source>
</reference>
<proteinExistence type="inferred from homology"/>
<dbReference type="Proteomes" id="UP000325030">
    <property type="component" value="Chromosome"/>
</dbReference>
<evidence type="ECO:0000313" key="7">
    <source>
        <dbReference type="Proteomes" id="UP000325030"/>
    </source>
</evidence>
<dbReference type="InterPro" id="IPR036919">
    <property type="entry name" value="Ribo_uL30_ferredoxin-like_sf"/>
</dbReference>
<dbReference type="AlphaFoldDB" id="A0A510E4Y5"/>
<comment type="similarity">
    <text evidence="1 4">Belongs to the universal ribosomal protein uL30 family.</text>
</comment>
<dbReference type="GO" id="GO:0003735">
    <property type="term" value="F:structural constituent of ribosome"/>
    <property type="evidence" value="ECO:0007669"/>
    <property type="project" value="InterPro"/>
</dbReference>
<dbReference type="GO" id="GO:0006412">
    <property type="term" value="P:translation"/>
    <property type="evidence" value="ECO:0007669"/>
    <property type="project" value="UniProtKB-UniRule"/>
</dbReference>
<dbReference type="InterPro" id="IPR016082">
    <property type="entry name" value="Ribosomal_uL30_ferredoxin-like"/>
</dbReference>
<dbReference type="GO" id="GO:0022625">
    <property type="term" value="C:cytosolic large ribosomal subunit"/>
    <property type="evidence" value="ECO:0007669"/>
    <property type="project" value="TreeGrafter"/>
</dbReference>
<keyword evidence="3 4" id="KW-0687">Ribonucleoprotein</keyword>
<evidence type="ECO:0000256" key="4">
    <source>
        <dbReference type="HAMAP-Rule" id="MF_01371"/>
    </source>
</evidence>
<sequence length="154" mass="17420">MENLMLIIRLRGSAGSPWFIEEALETLRLKRVFNAMVYPDSSSLRGMLIKVQPYVTWGEVSEEGLSNLLKRLNPKGKSMEEALKSLGASDLDSLRVSILEGKLAFHKLDEEFKLPLTLHPPRGGFKGSVKKPFKDEGEFGYRGQKINELLKRMV</sequence>
<dbReference type="InterPro" id="IPR039699">
    <property type="entry name" value="Ribosomal_uL30"/>
</dbReference>
<dbReference type="GO" id="GO:0003723">
    <property type="term" value="F:RNA binding"/>
    <property type="evidence" value="ECO:0007669"/>
    <property type="project" value="TreeGrafter"/>
</dbReference>
<dbReference type="Pfam" id="PF00327">
    <property type="entry name" value="Ribosomal_L30"/>
    <property type="match status" value="1"/>
</dbReference>
<dbReference type="HAMAP" id="MF_01371_A">
    <property type="entry name" value="Ribosomal_uL30_A"/>
    <property type="match status" value="1"/>
</dbReference>
<evidence type="ECO:0000256" key="2">
    <source>
        <dbReference type="ARBA" id="ARBA00022980"/>
    </source>
</evidence>
<dbReference type="PANTHER" id="PTHR11524:SF16">
    <property type="entry name" value="LARGE RIBOSOMAL SUBUNIT PROTEIN UL30"/>
    <property type="match status" value="1"/>
</dbReference>
<protein>
    <recommendedName>
        <fullName evidence="4">Large ribosomal subunit protein uL30</fullName>
    </recommendedName>
</protein>
<name>A0A510E4Y5_9CREN</name>
<dbReference type="PANTHER" id="PTHR11524">
    <property type="entry name" value="60S RIBOSOMAL PROTEIN L7"/>
    <property type="match status" value="1"/>
</dbReference>
<comment type="subunit">
    <text evidence="4">Part of the 50S ribosomal subunit.</text>
</comment>
<dbReference type="Gene3D" id="1.10.15.30">
    <property type="match status" value="1"/>
</dbReference>
<dbReference type="GO" id="GO:0000463">
    <property type="term" value="P:maturation of LSU-rRNA from tricistronic rRNA transcript (SSU-rRNA, 5.8S rRNA, LSU-rRNA)"/>
    <property type="evidence" value="ECO:0007669"/>
    <property type="project" value="TreeGrafter"/>
</dbReference>
<feature type="domain" description="Large ribosomal subunit protein uL30-like ferredoxin-like fold" evidence="5">
    <location>
        <begin position="6"/>
        <end position="55"/>
    </location>
</feature>
<dbReference type="GeneID" id="41718008"/>
<organism evidence="6 7">
    <name type="scientific">Sulfuracidifex tepidarius</name>
    <dbReference type="NCBI Taxonomy" id="1294262"/>
    <lineage>
        <taxon>Archaea</taxon>
        <taxon>Thermoproteota</taxon>
        <taxon>Thermoprotei</taxon>
        <taxon>Sulfolobales</taxon>
        <taxon>Sulfolobaceae</taxon>
        <taxon>Sulfuracidifex</taxon>
    </lineage>
</organism>
<dbReference type="RefSeq" id="WP_149564856.1">
    <property type="nucleotide sequence ID" value="NZ_AP018930.1"/>
</dbReference>
<evidence type="ECO:0000256" key="3">
    <source>
        <dbReference type="ARBA" id="ARBA00023274"/>
    </source>
</evidence>
<gene>
    <name evidence="4" type="primary">rpl30</name>
    <name evidence="6" type="ORF">IC007_1672</name>
</gene>
<evidence type="ECO:0000313" key="6">
    <source>
        <dbReference type="EMBL" id="BBG27140.1"/>
    </source>
</evidence>
<accession>A0A510E4Y5</accession>